<evidence type="ECO:0000256" key="17">
    <source>
        <dbReference type="PIRSR" id="PIRSR600720-2"/>
    </source>
</evidence>
<feature type="disulfide bond" evidence="18">
    <location>
        <begin position="260"/>
        <end position="282"/>
    </location>
</feature>
<evidence type="ECO:0000256" key="19">
    <source>
        <dbReference type="PROSITE-ProRule" id="PRU00504"/>
    </source>
</evidence>
<dbReference type="GO" id="GO:0004598">
    <property type="term" value="F:peptidylamidoglycolate lyase activity"/>
    <property type="evidence" value="ECO:0007669"/>
    <property type="project" value="UniProtKB-EC"/>
</dbReference>
<gene>
    <name evidence="25" type="ORF">g.9533</name>
</gene>
<keyword evidence="5 17" id="KW-0479">Metal-binding</keyword>
<keyword evidence="7" id="KW-0677">Repeat</keyword>
<dbReference type="EMBL" id="GDKF01009261">
    <property type="protein sequence ID" value="JAT69361.1"/>
    <property type="molecule type" value="Transcribed_RNA"/>
</dbReference>
<comment type="similarity">
    <text evidence="4">In the N-terminal section; belongs to the copper type II ascorbate-dependent monooxygenase family.</text>
</comment>
<keyword evidence="14" id="KW-0456">Lyase</keyword>
<dbReference type="Gene3D" id="2.60.120.230">
    <property type="match status" value="1"/>
</dbReference>
<evidence type="ECO:0000256" key="8">
    <source>
        <dbReference type="ARBA" id="ARBA00022833"/>
    </source>
</evidence>
<evidence type="ECO:0000256" key="22">
    <source>
        <dbReference type="SAM" id="SignalP"/>
    </source>
</evidence>
<keyword evidence="12 18" id="KW-1015">Disulfide bond</keyword>
<keyword evidence="6 22" id="KW-0732">Signal</keyword>
<dbReference type="GO" id="GO:0005507">
    <property type="term" value="F:copper ion binding"/>
    <property type="evidence" value="ECO:0007669"/>
    <property type="project" value="InterPro"/>
</dbReference>
<keyword evidence="15" id="KW-0511">Multifunctional enzyme</keyword>
<evidence type="ECO:0008006" key="26">
    <source>
        <dbReference type="Google" id="ProtNLM"/>
    </source>
</evidence>
<dbReference type="InterPro" id="IPR000720">
    <property type="entry name" value="PHM/PAL"/>
</dbReference>
<dbReference type="Pfam" id="PF01082">
    <property type="entry name" value="Cu2_monooxygen"/>
    <property type="match status" value="1"/>
</dbReference>
<keyword evidence="9" id="KW-0560">Oxidoreductase</keyword>
<feature type="binding site" evidence="17">
    <location>
        <position position="71"/>
    </location>
    <ligand>
        <name>Cu(2+)</name>
        <dbReference type="ChEBI" id="CHEBI:29036"/>
        <label>1</label>
        <note>catalytic</note>
    </ligand>
</feature>
<keyword evidence="10 17" id="KW-0186">Copper</keyword>
<feature type="binding site" evidence="17">
    <location>
        <position position="208"/>
    </location>
    <ligand>
        <name>Cu(2+)</name>
        <dbReference type="ChEBI" id="CHEBI:29036"/>
        <label>1</label>
        <note>catalytic</note>
    </ligand>
</feature>
<evidence type="ECO:0000256" key="1">
    <source>
        <dbReference type="ARBA" id="ARBA00000686"/>
    </source>
</evidence>
<evidence type="ECO:0000256" key="11">
    <source>
        <dbReference type="ARBA" id="ARBA00023033"/>
    </source>
</evidence>
<comment type="catalytic activity">
    <reaction evidence="16">
        <text>a [peptide]-C-terminal glycine + 2 L-ascorbate + O2 = a [peptide]-C-terminal (2S)-2-hydroxyglycine + 2 monodehydro-L-ascorbate radical + H2O</text>
        <dbReference type="Rhea" id="RHEA:21452"/>
        <dbReference type="Rhea" id="RHEA-COMP:13486"/>
        <dbReference type="Rhea" id="RHEA-COMP:15321"/>
        <dbReference type="ChEBI" id="CHEBI:15377"/>
        <dbReference type="ChEBI" id="CHEBI:15379"/>
        <dbReference type="ChEBI" id="CHEBI:38290"/>
        <dbReference type="ChEBI" id="CHEBI:59513"/>
        <dbReference type="ChEBI" id="CHEBI:137000"/>
        <dbReference type="ChEBI" id="CHEBI:142768"/>
        <dbReference type="EC" id="1.14.17.3"/>
    </reaction>
</comment>
<feature type="region of interest" description="Disordered" evidence="20">
    <location>
        <begin position="687"/>
        <end position="715"/>
    </location>
</feature>
<dbReference type="GO" id="GO:0006518">
    <property type="term" value="P:peptide metabolic process"/>
    <property type="evidence" value="ECO:0007669"/>
    <property type="project" value="InterPro"/>
</dbReference>
<dbReference type="SUPFAM" id="SSF49742">
    <property type="entry name" value="PHM/PNGase F"/>
    <property type="match status" value="2"/>
</dbReference>
<evidence type="ECO:0000256" key="5">
    <source>
        <dbReference type="ARBA" id="ARBA00022723"/>
    </source>
</evidence>
<keyword evidence="21" id="KW-0472">Membrane</keyword>
<comment type="cofactor">
    <cofactor evidence="2">
        <name>Zn(2+)</name>
        <dbReference type="ChEBI" id="CHEBI:29105"/>
    </cofactor>
</comment>
<accession>A0A1D1ZR72</accession>
<dbReference type="PANTHER" id="PTHR10680">
    <property type="entry name" value="PEPTIDYL-GLYCINE ALPHA-AMIDATING MONOOXYGENASE"/>
    <property type="match status" value="1"/>
</dbReference>
<dbReference type="Pfam" id="PF03712">
    <property type="entry name" value="Cu2_monoox_C"/>
    <property type="match status" value="1"/>
</dbReference>
<name>A0A1D1ZR72_AUXPR</name>
<dbReference type="InterPro" id="IPR036939">
    <property type="entry name" value="Cu2_ascorb_mOase_N_sf"/>
</dbReference>
<dbReference type="InterPro" id="IPR008977">
    <property type="entry name" value="PHM/PNGase_F_dom_sf"/>
</dbReference>
<keyword evidence="21" id="KW-0812">Transmembrane</keyword>
<reference evidence="25" key="1">
    <citation type="submission" date="2015-08" db="EMBL/GenBank/DDBJ databases">
        <authorList>
            <person name="Babu N.S."/>
            <person name="Beckwith C.J."/>
            <person name="Beseler K.G."/>
            <person name="Brison A."/>
            <person name="Carone J.V."/>
            <person name="Caskin T.P."/>
            <person name="Diamond M."/>
            <person name="Durham M.E."/>
            <person name="Foxe J.M."/>
            <person name="Go M."/>
            <person name="Henderson B.A."/>
            <person name="Jones I.B."/>
            <person name="McGettigan J.A."/>
            <person name="Micheletti S.J."/>
            <person name="Nasrallah M.E."/>
            <person name="Ortiz D."/>
            <person name="Piller C.R."/>
            <person name="Privatt S.R."/>
            <person name="Schneider S.L."/>
            <person name="Sharp S."/>
            <person name="Smith T.C."/>
            <person name="Stanton J.D."/>
            <person name="Ullery H.E."/>
            <person name="Wilson R.J."/>
            <person name="Serrano M.G."/>
            <person name="Buck G."/>
            <person name="Lee V."/>
            <person name="Wang Y."/>
            <person name="Carvalho R."/>
            <person name="Voegtly L."/>
            <person name="Shi R."/>
            <person name="Duckworth R."/>
            <person name="Johnson A."/>
            <person name="Loviza R."/>
            <person name="Walstead R."/>
            <person name="Shah Z."/>
            <person name="Kiflezghi M."/>
            <person name="Wade K."/>
            <person name="Ball S.L."/>
            <person name="Bradley K.W."/>
            <person name="Asai D.J."/>
            <person name="Bowman C.A."/>
            <person name="Russell D.A."/>
            <person name="Pope W.H."/>
            <person name="Jacobs-Sera D."/>
            <person name="Hendrix R.W."/>
            <person name="Hatfull G.F."/>
        </authorList>
    </citation>
    <scope>NUCLEOTIDE SEQUENCE</scope>
</reference>
<feature type="chain" id="PRO_5008901186" description="Peptidylglycine monooxygenase" evidence="22">
    <location>
        <begin position="21"/>
        <end position="838"/>
    </location>
</feature>
<proteinExistence type="inferred from homology"/>
<dbReference type="InterPro" id="IPR014784">
    <property type="entry name" value="Cu2_ascorb_mOase-like_C"/>
</dbReference>
<dbReference type="InterPro" id="IPR020611">
    <property type="entry name" value="Cu2_ascorb_mOase_CS-1"/>
</dbReference>
<evidence type="ECO:0000256" key="21">
    <source>
        <dbReference type="SAM" id="Phobius"/>
    </source>
</evidence>
<feature type="compositionally biased region" description="Basic and acidic residues" evidence="20">
    <location>
        <begin position="698"/>
        <end position="715"/>
    </location>
</feature>
<sequence length="838" mass="87251">MRRLLSGLLVLGVLGGAVHAETDSPLLNITALMPPHPTHENDSYICTVVKAPEEAMHLVGFTPEAHQSTVHHMLLFGCRTPARTDLPVWDCKMKKVCAVADNENVLYGWGKNAPAVTLPEGTGFAVGPGSAIRSFVLQVHYRLPRPAHDASGLRMQFSRQATPRSAGMLAYAARFTIPPRQHSHLVPNSCCYSGFEPMRGIAARVHTHTMGRSVFLERRGPEPGAAWSQVFSQDPQQPQGFYPLTQNLTILPGDSLRATCLFNSSQASAPVSAGHGSENEMCNLYLLVDAHVPAFQWCADSSSYVAASPPGALPVGAEAVAEEAHWRPPADVGQGAGVAADGRGRVYAFGRVGRVWDADAFDPATHLLRRGDVPIPGAPLAILDADSGAASAPGWGAGAFLMPHGASLAPDGTLWLTDVGAHQALQFTPEGARLGALGERGVPGDGTGAALCQPTHVAVSRDGTVYVTDGYCAARVAVFSKSGAFLRSLALPAPARLRVPHSLVLDECSGAVHVADREAGAVHALDALSGALRGTWSTRQYGLPYALALGPYGAVHVLAWDREGPGAATWLLALAAAPGRVAAAWRLPGLRAPHDFALLPLPLAVTLPGERSLGVVVVEAAAEGSRLVKFAFRAAPDNGTEPVVHDARPLPTALEVASHSGAAAGHAQGTDADGMIIIPLAVAQPPVRGANGTAGADPSERRRDNPFLKRSEPQRDGIVLLPDQAAAGVDKPVMVTAQAARDRGGFEADAEEQGAEVADAKTQAAGVDPVALAHSTTGAQRAASWLALPPAPALGGGSLLAFIAGASIAVVGVLGWQSGCWGAAFRRRSSSPRRYVAV</sequence>
<dbReference type="GO" id="GO:0016020">
    <property type="term" value="C:membrane"/>
    <property type="evidence" value="ECO:0007669"/>
    <property type="project" value="InterPro"/>
</dbReference>
<evidence type="ECO:0000256" key="9">
    <source>
        <dbReference type="ARBA" id="ARBA00023002"/>
    </source>
</evidence>
<evidence type="ECO:0000256" key="2">
    <source>
        <dbReference type="ARBA" id="ARBA00001947"/>
    </source>
</evidence>
<comment type="catalytic activity">
    <reaction evidence="1">
        <text>a [peptide]-C-terminal (2S)-2-hydroxyglycine = a [peptide]-C-terminal amide + glyoxylate</text>
        <dbReference type="Rhea" id="RHEA:20924"/>
        <dbReference type="Rhea" id="RHEA-COMP:13485"/>
        <dbReference type="Rhea" id="RHEA-COMP:15321"/>
        <dbReference type="ChEBI" id="CHEBI:36655"/>
        <dbReference type="ChEBI" id="CHEBI:137001"/>
        <dbReference type="ChEBI" id="CHEBI:142768"/>
        <dbReference type="EC" id="4.3.2.5"/>
    </reaction>
</comment>
<dbReference type="SUPFAM" id="SSF63829">
    <property type="entry name" value="Calcium-dependent phosphotriesterase"/>
    <property type="match status" value="1"/>
</dbReference>
<feature type="binding site" evidence="17">
    <location>
        <position position="206"/>
    </location>
    <ligand>
        <name>Cu(2+)</name>
        <dbReference type="ChEBI" id="CHEBI:29036"/>
        <label>1</label>
        <note>catalytic</note>
    </ligand>
</feature>
<dbReference type="InterPro" id="IPR000323">
    <property type="entry name" value="Cu2_ascorb_mOase_N"/>
</dbReference>
<evidence type="ECO:0000256" key="4">
    <source>
        <dbReference type="ARBA" id="ARBA00010263"/>
    </source>
</evidence>
<feature type="domain" description="Copper type II ascorbate-dependent monooxygenase N-terminal" evidence="23">
    <location>
        <begin position="37"/>
        <end position="144"/>
    </location>
</feature>
<dbReference type="PROSITE" id="PS51125">
    <property type="entry name" value="NHL"/>
    <property type="match status" value="1"/>
</dbReference>
<evidence type="ECO:0000256" key="3">
    <source>
        <dbReference type="ARBA" id="ARBA00006026"/>
    </source>
</evidence>
<comment type="cofactor">
    <cofactor evidence="17">
        <name>Cu(2+)</name>
        <dbReference type="ChEBI" id="CHEBI:29036"/>
    </cofactor>
    <text evidence="17">Binds 2 Cu(2+) ions per subunit.</text>
</comment>
<evidence type="ECO:0000256" key="10">
    <source>
        <dbReference type="ARBA" id="ARBA00023008"/>
    </source>
</evidence>
<evidence type="ECO:0000256" key="7">
    <source>
        <dbReference type="ARBA" id="ARBA00022737"/>
    </source>
</evidence>
<evidence type="ECO:0000259" key="24">
    <source>
        <dbReference type="Pfam" id="PF03712"/>
    </source>
</evidence>
<evidence type="ECO:0000256" key="13">
    <source>
        <dbReference type="ARBA" id="ARBA00023180"/>
    </source>
</evidence>
<evidence type="ECO:0000256" key="20">
    <source>
        <dbReference type="SAM" id="MobiDB-lite"/>
    </source>
</evidence>
<dbReference type="InterPro" id="IPR001258">
    <property type="entry name" value="NHL_repeat"/>
</dbReference>
<keyword evidence="13" id="KW-0325">Glycoprotein</keyword>
<dbReference type="Gene3D" id="2.120.10.30">
    <property type="entry name" value="TolB, C-terminal domain"/>
    <property type="match status" value="1"/>
</dbReference>
<evidence type="ECO:0000313" key="25">
    <source>
        <dbReference type="EMBL" id="JAT69361.1"/>
    </source>
</evidence>
<evidence type="ECO:0000256" key="18">
    <source>
        <dbReference type="PIRSR" id="PIRSR600720-3"/>
    </source>
</evidence>
<dbReference type="InterPro" id="IPR024548">
    <property type="entry name" value="Cu2_monoox_C"/>
</dbReference>
<feature type="binding site" evidence="17">
    <location>
        <position position="140"/>
    </location>
    <ligand>
        <name>Cu(2+)</name>
        <dbReference type="ChEBI" id="CHEBI:29036"/>
        <label>1</label>
        <note>catalytic</note>
    </ligand>
</feature>
<feature type="domain" description="Copper type II ascorbate-dependent monooxygenase C-terminal" evidence="24">
    <location>
        <begin position="169"/>
        <end position="300"/>
    </location>
</feature>
<protein>
    <recommendedName>
        <fullName evidence="26">Peptidylglycine monooxygenase</fullName>
    </recommendedName>
</protein>
<evidence type="ECO:0000256" key="16">
    <source>
        <dbReference type="ARBA" id="ARBA00048431"/>
    </source>
</evidence>
<evidence type="ECO:0000256" key="6">
    <source>
        <dbReference type="ARBA" id="ARBA00022729"/>
    </source>
</evidence>
<dbReference type="PRINTS" id="PR00790">
    <property type="entry name" value="PAMONOXGNASE"/>
</dbReference>
<evidence type="ECO:0000256" key="15">
    <source>
        <dbReference type="ARBA" id="ARBA00023268"/>
    </source>
</evidence>
<keyword evidence="21" id="KW-1133">Transmembrane helix</keyword>
<feature type="binding site" evidence="17">
    <location>
        <position position="72"/>
    </location>
    <ligand>
        <name>Cu(2+)</name>
        <dbReference type="ChEBI" id="CHEBI:29036"/>
        <label>1</label>
        <note>catalytic</note>
    </ligand>
</feature>
<evidence type="ECO:0000256" key="12">
    <source>
        <dbReference type="ARBA" id="ARBA00023157"/>
    </source>
</evidence>
<comment type="similarity">
    <text evidence="3">In the C-terminal section; belongs to the peptidyl-alpha-hydroxyglycine alpha-amidating lyase family.</text>
</comment>
<dbReference type="GO" id="GO:0004504">
    <property type="term" value="F:peptidylglycine monooxygenase activity"/>
    <property type="evidence" value="ECO:0007669"/>
    <property type="project" value="UniProtKB-EC"/>
</dbReference>
<dbReference type="AlphaFoldDB" id="A0A1D1ZR72"/>
<feature type="binding site" evidence="17">
    <location>
        <position position="281"/>
    </location>
    <ligand>
        <name>Cu(2+)</name>
        <dbReference type="ChEBI" id="CHEBI:29036"/>
        <label>1</label>
        <note>catalytic</note>
    </ligand>
</feature>
<feature type="transmembrane region" description="Helical" evidence="21">
    <location>
        <begin position="799"/>
        <end position="824"/>
    </location>
</feature>
<dbReference type="Pfam" id="PF01436">
    <property type="entry name" value="NHL"/>
    <property type="match status" value="1"/>
</dbReference>
<dbReference type="Gene3D" id="2.60.120.310">
    <property type="entry name" value="Copper type II, ascorbate-dependent monooxygenase, N-terminal domain"/>
    <property type="match status" value="1"/>
</dbReference>
<keyword evidence="8" id="KW-0862">Zinc</keyword>
<dbReference type="PANTHER" id="PTHR10680:SF14">
    <property type="entry name" value="PEPTIDYL-GLYCINE ALPHA-AMIDATING MONOOXYGENASE"/>
    <property type="match status" value="1"/>
</dbReference>
<feature type="repeat" description="NHL" evidence="19">
    <location>
        <begin position="446"/>
        <end position="482"/>
    </location>
</feature>
<dbReference type="InterPro" id="IPR011042">
    <property type="entry name" value="6-blade_b-propeller_TolB-like"/>
</dbReference>
<evidence type="ECO:0000259" key="23">
    <source>
        <dbReference type="Pfam" id="PF01082"/>
    </source>
</evidence>
<feature type="disulfide bond" evidence="18">
    <location>
        <begin position="46"/>
        <end position="91"/>
    </location>
</feature>
<feature type="signal peptide" evidence="22">
    <location>
        <begin position="1"/>
        <end position="20"/>
    </location>
</feature>
<feature type="disulfide bond" evidence="18">
    <location>
        <begin position="78"/>
        <end position="97"/>
    </location>
</feature>
<keyword evidence="11" id="KW-0503">Monooxygenase</keyword>
<dbReference type="PROSITE" id="PS00084">
    <property type="entry name" value="CU2_MONOOXYGENASE_1"/>
    <property type="match status" value="1"/>
</dbReference>
<organism evidence="25">
    <name type="scientific">Auxenochlorella protothecoides</name>
    <name type="common">Green microalga</name>
    <name type="synonym">Chlorella protothecoides</name>
    <dbReference type="NCBI Taxonomy" id="3075"/>
    <lineage>
        <taxon>Eukaryota</taxon>
        <taxon>Viridiplantae</taxon>
        <taxon>Chlorophyta</taxon>
        <taxon>core chlorophytes</taxon>
        <taxon>Trebouxiophyceae</taxon>
        <taxon>Chlorellales</taxon>
        <taxon>Chlorellaceae</taxon>
        <taxon>Auxenochlorella</taxon>
    </lineage>
</organism>
<evidence type="ECO:0000256" key="14">
    <source>
        <dbReference type="ARBA" id="ARBA00023239"/>
    </source>
</evidence>